<dbReference type="NCBIfam" id="TIGR00393">
    <property type="entry name" value="kpsF"/>
    <property type="match status" value="1"/>
</dbReference>
<accession>A0ABQ4UZ57</accession>
<dbReference type="SMART" id="SM00116">
    <property type="entry name" value="CBS"/>
    <property type="match status" value="2"/>
</dbReference>
<evidence type="ECO:0000256" key="5">
    <source>
        <dbReference type="PROSITE-ProRule" id="PRU00703"/>
    </source>
</evidence>
<evidence type="ECO:0000313" key="8">
    <source>
        <dbReference type="EMBL" id="GJE77110.1"/>
    </source>
</evidence>
<feature type="domain" description="SIS" evidence="7">
    <location>
        <begin position="35"/>
        <end position="178"/>
    </location>
</feature>
<keyword evidence="3 5" id="KW-0129">CBS domain</keyword>
<keyword evidence="2" id="KW-0677">Repeat</keyword>
<feature type="domain" description="CBS" evidence="6">
    <location>
        <begin position="203"/>
        <end position="264"/>
    </location>
</feature>
<comment type="caution">
    <text evidence="8">The sequence shown here is derived from an EMBL/GenBank/DDBJ whole genome shotgun (WGS) entry which is preliminary data.</text>
</comment>
<dbReference type="GO" id="GO:0016853">
    <property type="term" value="F:isomerase activity"/>
    <property type="evidence" value="ECO:0007669"/>
    <property type="project" value="UniProtKB-KW"/>
</dbReference>
<dbReference type="PROSITE" id="PS51371">
    <property type="entry name" value="CBS"/>
    <property type="match status" value="2"/>
</dbReference>
<name>A0ABQ4UZ57_9HYPH</name>
<dbReference type="InterPro" id="IPR050986">
    <property type="entry name" value="GutQ/KpsF_isomerases"/>
</dbReference>
<reference evidence="8" key="1">
    <citation type="journal article" date="2021" name="Front. Microbiol.">
        <title>Comprehensive Comparative Genomics and Phenotyping of Methylobacterium Species.</title>
        <authorList>
            <person name="Alessa O."/>
            <person name="Ogura Y."/>
            <person name="Fujitani Y."/>
            <person name="Takami H."/>
            <person name="Hayashi T."/>
            <person name="Sahin N."/>
            <person name="Tani A."/>
        </authorList>
    </citation>
    <scope>NUCLEOTIDE SEQUENCE</scope>
    <source>
        <strain evidence="8">DSM 14458</strain>
    </source>
</reference>
<dbReference type="CDD" id="cd04604">
    <property type="entry name" value="CBS_pair_SIS_assoc"/>
    <property type="match status" value="1"/>
</dbReference>
<dbReference type="Pfam" id="PF00571">
    <property type="entry name" value="CBS"/>
    <property type="match status" value="2"/>
</dbReference>
<sequence>MIRLSVQRSFKIGVSALHELQYAWDRGLSSQFEAATKAILAVTGRLIICGVGKSGHIGRKIAATMASTGTPAFFVHPTEASHGDLGMVTSADAILALSWSGETAELADLIHYTRRFQIPLIAMTWNEQSTLARAADIVLTLPKVRESCPHDLAPTSSCLVQLAVGDALAVALLDCRGFTASSFKIFHPGGKLAAKLKLVQQLMHGGEEMPLVRTGTLMSDVLLAIAGRKFGCVGVLEDDGRLSGIVTDGDLRRHMGDALLRMPVDDVMTRQPITVQPDLLASSALDMMNARRVTAVFVVDAEGCPIGILHVHDLIRAGVI</sequence>
<evidence type="ECO:0000259" key="6">
    <source>
        <dbReference type="PROSITE" id="PS51371"/>
    </source>
</evidence>
<dbReference type="PROSITE" id="PS51464">
    <property type="entry name" value="SIS"/>
    <property type="match status" value="1"/>
</dbReference>
<dbReference type="Gene3D" id="3.40.50.10490">
    <property type="entry name" value="Glucose-6-phosphate isomerase like protein, domain 1"/>
    <property type="match status" value="1"/>
</dbReference>
<dbReference type="PIRSF" id="PIRSF004692">
    <property type="entry name" value="KdsD_KpsF"/>
    <property type="match status" value="1"/>
</dbReference>
<evidence type="ECO:0000313" key="9">
    <source>
        <dbReference type="Proteomes" id="UP001055093"/>
    </source>
</evidence>
<proteinExistence type="inferred from homology"/>
<dbReference type="InterPro" id="IPR035474">
    <property type="entry name" value="SIS_Kpsf"/>
</dbReference>
<evidence type="ECO:0000259" key="7">
    <source>
        <dbReference type="PROSITE" id="PS51464"/>
    </source>
</evidence>
<dbReference type="Gene3D" id="3.10.580.10">
    <property type="entry name" value="CBS-domain"/>
    <property type="match status" value="1"/>
</dbReference>
<dbReference type="PANTHER" id="PTHR42745:SF1">
    <property type="entry name" value="ARABINOSE 5-PHOSPHATE ISOMERASE KDSD"/>
    <property type="match status" value="1"/>
</dbReference>
<reference evidence="8" key="2">
    <citation type="submission" date="2021-08" db="EMBL/GenBank/DDBJ databases">
        <authorList>
            <person name="Tani A."/>
            <person name="Ola A."/>
            <person name="Ogura Y."/>
            <person name="Katsura K."/>
            <person name="Hayashi T."/>
        </authorList>
    </citation>
    <scope>NUCLEOTIDE SEQUENCE</scope>
    <source>
        <strain evidence="8">DSM 14458</strain>
    </source>
</reference>
<keyword evidence="9" id="KW-1185">Reference proteome</keyword>
<dbReference type="SUPFAM" id="SSF53697">
    <property type="entry name" value="SIS domain"/>
    <property type="match status" value="1"/>
</dbReference>
<evidence type="ECO:0000256" key="2">
    <source>
        <dbReference type="ARBA" id="ARBA00022737"/>
    </source>
</evidence>
<dbReference type="InterPro" id="IPR046342">
    <property type="entry name" value="CBS_dom_sf"/>
</dbReference>
<dbReference type="Pfam" id="PF01380">
    <property type="entry name" value="SIS"/>
    <property type="match status" value="1"/>
</dbReference>
<protein>
    <submittedName>
        <fullName evidence="8">Arabinose 5-phosphate isomerase KdsD</fullName>
    </submittedName>
</protein>
<dbReference type="InterPro" id="IPR004800">
    <property type="entry name" value="KdsD/KpsF-type"/>
</dbReference>
<dbReference type="PANTHER" id="PTHR42745">
    <property type="match status" value="1"/>
</dbReference>
<organism evidence="8 9">
    <name type="scientific">Methylorubrum suomiense</name>
    <dbReference type="NCBI Taxonomy" id="144191"/>
    <lineage>
        <taxon>Bacteria</taxon>
        <taxon>Pseudomonadati</taxon>
        <taxon>Pseudomonadota</taxon>
        <taxon>Alphaproteobacteria</taxon>
        <taxon>Hyphomicrobiales</taxon>
        <taxon>Methylobacteriaceae</taxon>
        <taxon>Methylorubrum</taxon>
    </lineage>
</organism>
<dbReference type="InterPro" id="IPR046348">
    <property type="entry name" value="SIS_dom_sf"/>
</dbReference>
<comment type="similarity">
    <text evidence="1 4">Belongs to the SIS family. GutQ/KpsF subfamily.</text>
</comment>
<evidence type="ECO:0000256" key="3">
    <source>
        <dbReference type="ARBA" id="ARBA00023122"/>
    </source>
</evidence>
<dbReference type="InterPro" id="IPR000644">
    <property type="entry name" value="CBS_dom"/>
</dbReference>
<dbReference type="EMBL" id="BPRE01000012">
    <property type="protein sequence ID" value="GJE77110.1"/>
    <property type="molecule type" value="Genomic_DNA"/>
</dbReference>
<dbReference type="Proteomes" id="UP001055093">
    <property type="component" value="Unassembled WGS sequence"/>
</dbReference>
<evidence type="ECO:0000256" key="4">
    <source>
        <dbReference type="PIRNR" id="PIRNR004692"/>
    </source>
</evidence>
<feature type="domain" description="CBS" evidence="6">
    <location>
        <begin position="268"/>
        <end position="320"/>
    </location>
</feature>
<keyword evidence="8" id="KW-0413">Isomerase</keyword>
<dbReference type="InterPro" id="IPR001347">
    <property type="entry name" value="SIS_dom"/>
</dbReference>
<dbReference type="CDD" id="cd05014">
    <property type="entry name" value="SIS_Kpsf"/>
    <property type="match status" value="1"/>
</dbReference>
<gene>
    <name evidence="8" type="primary">kdsD_2</name>
    <name evidence="8" type="ORF">BGCPKDLD_3711</name>
</gene>
<evidence type="ECO:0000256" key="1">
    <source>
        <dbReference type="ARBA" id="ARBA00008165"/>
    </source>
</evidence>